<dbReference type="InterPro" id="IPR035168">
    <property type="entry name" value="DUF5317"/>
</dbReference>
<dbReference type="KEGG" id="euz:DVS28_a4062"/>
<dbReference type="OrthoDB" id="5244129at2"/>
<keyword evidence="1" id="KW-0812">Transmembrane</keyword>
<protein>
    <recommendedName>
        <fullName evidence="4">DUF5317 domain-containing protein</fullName>
    </recommendedName>
</protein>
<dbReference type="EMBL" id="CP031165">
    <property type="protein sequence ID" value="AXV08730.1"/>
    <property type="molecule type" value="Genomic_DNA"/>
</dbReference>
<dbReference type="Pfam" id="PF17248">
    <property type="entry name" value="DUF5317"/>
    <property type="match status" value="1"/>
</dbReference>
<keyword evidence="3" id="KW-1185">Reference proteome</keyword>
<sequence length="186" mass="19304">MIVLVAAAVVVLVWGLWRRDPQALARVPLRAPWVPLVVVAVQAVALEVIEGRYGVALAIHTATYVSALVWLWSNREIRGLWLIGLGALLNATAVAVNGGVMPAASSALDRAGLRAEGGFVNSARSDSAVGFLGDVFAVPAGMPLANVFSIGDVLLVVGLALLLWQLPRSGGPPAAPHPTAEPLQDA</sequence>
<name>A0A346Y2N3_9ACTN</name>
<feature type="transmembrane region" description="Helical" evidence="1">
    <location>
        <begin position="144"/>
        <end position="164"/>
    </location>
</feature>
<gene>
    <name evidence="2" type="ORF">DVS28_a4062</name>
</gene>
<evidence type="ECO:0008006" key="4">
    <source>
        <dbReference type="Google" id="ProtNLM"/>
    </source>
</evidence>
<accession>A0A346Y2N3</accession>
<dbReference type="RefSeq" id="WP_114593034.1">
    <property type="nucleotide sequence ID" value="NZ_CP031165.1"/>
</dbReference>
<reference evidence="2 3" key="1">
    <citation type="submission" date="2018-09" db="EMBL/GenBank/DDBJ databases">
        <title>Complete genome sequence of Euzebya sp. DY32-46 isolated from seawater of Pacific Ocean.</title>
        <authorList>
            <person name="Xu L."/>
            <person name="Wu Y.-H."/>
            <person name="Xu X.-W."/>
        </authorList>
    </citation>
    <scope>NUCLEOTIDE SEQUENCE [LARGE SCALE GENOMIC DNA]</scope>
    <source>
        <strain evidence="2 3">DY32-46</strain>
    </source>
</reference>
<evidence type="ECO:0000313" key="3">
    <source>
        <dbReference type="Proteomes" id="UP000264006"/>
    </source>
</evidence>
<dbReference type="Proteomes" id="UP000264006">
    <property type="component" value="Chromosome"/>
</dbReference>
<feature type="transmembrane region" description="Helical" evidence="1">
    <location>
        <begin position="53"/>
        <end position="72"/>
    </location>
</feature>
<feature type="transmembrane region" description="Helical" evidence="1">
    <location>
        <begin position="79"/>
        <end position="100"/>
    </location>
</feature>
<evidence type="ECO:0000256" key="1">
    <source>
        <dbReference type="SAM" id="Phobius"/>
    </source>
</evidence>
<keyword evidence="1" id="KW-0472">Membrane</keyword>
<organism evidence="2 3">
    <name type="scientific">Euzebya pacifica</name>
    <dbReference type="NCBI Taxonomy" id="1608957"/>
    <lineage>
        <taxon>Bacteria</taxon>
        <taxon>Bacillati</taxon>
        <taxon>Actinomycetota</taxon>
        <taxon>Nitriliruptoria</taxon>
        <taxon>Euzebyales</taxon>
    </lineage>
</organism>
<dbReference type="AlphaFoldDB" id="A0A346Y2N3"/>
<proteinExistence type="predicted"/>
<keyword evidence="1" id="KW-1133">Transmembrane helix</keyword>
<evidence type="ECO:0000313" key="2">
    <source>
        <dbReference type="EMBL" id="AXV08730.1"/>
    </source>
</evidence>